<accession>A0A0J8AZN1</accession>
<feature type="region of interest" description="Disordered" evidence="1">
    <location>
        <begin position="1"/>
        <end position="20"/>
    </location>
</feature>
<keyword evidence="3" id="KW-1185">Reference proteome</keyword>
<reference evidence="2 3" key="1">
    <citation type="journal article" date="2014" name="Nature">
        <title>The genome of the recently domesticated crop plant sugar beet (Beta vulgaris).</title>
        <authorList>
            <person name="Dohm J.C."/>
            <person name="Minoche A.E."/>
            <person name="Holtgrawe D."/>
            <person name="Capella-Gutierrez S."/>
            <person name="Zakrzewski F."/>
            <person name="Tafer H."/>
            <person name="Rupp O."/>
            <person name="Sorensen T.R."/>
            <person name="Stracke R."/>
            <person name="Reinhardt R."/>
            <person name="Goesmann A."/>
            <person name="Kraft T."/>
            <person name="Schulz B."/>
            <person name="Stadler P.F."/>
            <person name="Schmidt T."/>
            <person name="Gabaldon T."/>
            <person name="Lehrach H."/>
            <person name="Weisshaar B."/>
            <person name="Himmelbauer H."/>
        </authorList>
    </citation>
    <scope>NUCLEOTIDE SEQUENCE [LARGE SCALE GENOMIC DNA]</scope>
    <source>
        <tissue evidence="2">Taproot</tissue>
    </source>
</reference>
<dbReference type="CDD" id="cd09271">
    <property type="entry name" value="RNase_H2-C"/>
    <property type="match status" value="1"/>
</dbReference>
<gene>
    <name evidence="2" type="ORF">BVRB_024040</name>
</gene>
<dbReference type="Gramene" id="KMS94176">
    <property type="protein sequence ID" value="KMS94176"/>
    <property type="gene ID" value="BVRB_024040"/>
</dbReference>
<name>A0A0J8AZN1_BETVV</name>
<sequence>MAFSLSSEQHPIHSSYRASPSGTGFSFSHVLHRTRSGSNPTPLKPAIQLDDHHQPFSSQLNASCACACDDAKRKAKIGQGTFVFDASRLPVIEAHMMPFSIDYDGEAPIKFFCCLIGEFHSDELARDYFQPVAKENNLKSASFRGRELTGQMIQLPEGCVGLNMDVDRLGADWKVFPTLRLVCLILSCGDQATEQFKEVTFWSPDNSLQPDQHIRESLPLWLRISKAVQLPFTIIFVS</sequence>
<dbReference type="Proteomes" id="UP000035740">
    <property type="component" value="Unassembled WGS sequence"/>
</dbReference>
<dbReference type="PANTHER" id="PTHR47204:SF1">
    <property type="entry name" value="RIBONUCLEASE H2 SUBUNIT C"/>
    <property type="match status" value="1"/>
</dbReference>
<dbReference type="EMBL" id="KQ095543">
    <property type="protein sequence ID" value="KMS94176.1"/>
    <property type="molecule type" value="Genomic_DNA"/>
</dbReference>
<proteinExistence type="predicted"/>
<dbReference type="OrthoDB" id="6222486at2759"/>
<evidence type="ECO:0000256" key="1">
    <source>
        <dbReference type="SAM" id="MobiDB-lite"/>
    </source>
</evidence>
<organism evidence="2 3">
    <name type="scientific">Beta vulgaris subsp. vulgaris</name>
    <name type="common">Beet</name>
    <dbReference type="NCBI Taxonomy" id="3555"/>
    <lineage>
        <taxon>Eukaryota</taxon>
        <taxon>Viridiplantae</taxon>
        <taxon>Streptophyta</taxon>
        <taxon>Embryophyta</taxon>
        <taxon>Tracheophyta</taxon>
        <taxon>Spermatophyta</taxon>
        <taxon>Magnoliopsida</taxon>
        <taxon>eudicotyledons</taxon>
        <taxon>Gunneridae</taxon>
        <taxon>Pentapetalae</taxon>
        <taxon>Caryophyllales</taxon>
        <taxon>Chenopodiaceae</taxon>
        <taxon>Betoideae</taxon>
        <taxon>Beta</taxon>
    </lineage>
</organism>
<protein>
    <submittedName>
        <fullName evidence="2">Uncharacterized protein</fullName>
    </submittedName>
</protein>
<dbReference type="InterPro" id="IPR013924">
    <property type="entry name" value="RNase_H2_suC"/>
</dbReference>
<dbReference type="GO" id="GO:0006401">
    <property type="term" value="P:RNA catabolic process"/>
    <property type="evidence" value="ECO:0007669"/>
    <property type="project" value="InterPro"/>
</dbReference>
<dbReference type="Pfam" id="PF08615">
    <property type="entry name" value="RNase_H2_suC"/>
    <property type="match status" value="1"/>
</dbReference>
<dbReference type="AlphaFoldDB" id="A0A0J8AZN1"/>
<evidence type="ECO:0000313" key="3">
    <source>
        <dbReference type="Proteomes" id="UP000035740"/>
    </source>
</evidence>
<dbReference type="Gene3D" id="2.40.128.680">
    <property type="match status" value="1"/>
</dbReference>
<evidence type="ECO:0000313" key="2">
    <source>
        <dbReference type="EMBL" id="KMS94176.1"/>
    </source>
</evidence>
<dbReference type="GO" id="GO:0032299">
    <property type="term" value="C:ribonuclease H2 complex"/>
    <property type="evidence" value="ECO:0007669"/>
    <property type="project" value="InterPro"/>
</dbReference>
<dbReference type="PANTHER" id="PTHR47204">
    <property type="entry name" value="OS02G0168900 PROTEIN"/>
    <property type="match status" value="1"/>
</dbReference>